<dbReference type="GO" id="GO:0016020">
    <property type="term" value="C:membrane"/>
    <property type="evidence" value="ECO:0007669"/>
    <property type="project" value="TreeGrafter"/>
</dbReference>
<dbReference type="PANTHER" id="PTHR43798">
    <property type="entry name" value="MONOACYLGLYCEROL LIPASE"/>
    <property type="match status" value="1"/>
</dbReference>
<dbReference type="AlphaFoldDB" id="A0A6N7EK21"/>
<dbReference type="EMBL" id="WHPC01000048">
    <property type="protein sequence ID" value="MPV37751.1"/>
    <property type="molecule type" value="Genomic_DNA"/>
</dbReference>
<dbReference type="Pfam" id="PF12697">
    <property type="entry name" value="Abhydrolase_6"/>
    <property type="match status" value="1"/>
</dbReference>
<dbReference type="GO" id="GO:0047372">
    <property type="term" value="F:monoacylglycerol lipase activity"/>
    <property type="evidence" value="ECO:0007669"/>
    <property type="project" value="TreeGrafter"/>
</dbReference>
<keyword evidence="3" id="KW-0378">Hydrolase</keyword>
<dbReference type="InterPro" id="IPR029058">
    <property type="entry name" value="AB_hydrolase_fold"/>
</dbReference>
<organism evidence="3 4">
    <name type="scientific">Georgenia subflava</name>
    <dbReference type="NCBI Taxonomy" id="1622177"/>
    <lineage>
        <taxon>Bacteria</taxon>
        <taxon>Bacillati</taxon>
        <taxon>Actinomycetota</taxon>
        <taxon>Actinomycetes</taxon>
        <taxon>Micrococcales</taxon>
        <taxon>Bogoriellaceae</taxon>
        <taxon>Georgenia</taxon>
    </lineage>
</organism>
<dbReference type="OrthoDB" id="9770427at2"/>
<evidence type="ECO:0000256" key="1">
    <source>
        <dbReference type="SAM" id="MobiDB-lite"/>
    </source>
</evidence>
<protein>
    <submittedName>
        <fullName evidence="3">Alpha/beta fold hydrolase</fullName>
    </submittedName>
</protein>
<feature type="region of interest" description="Disordered" evidence="1">
    <location>
        <begin position="1"/>
        <end position="69"/>
    </location>
</feature>
<dbReference type="InterPro" id="IPR050266">
    <property type="entry name" value="AB_hydrolase_sf"/>
</dbReference>
<gene>
    <name evidence="3" type="ORF">GB881_11985</name>
</gene>
<evidence type="ECO:0000313" key="4">
    <source>
        <dbReference type="Proteomes" id="UP000437709"/>
    </source>
</evidence>
<proteinExistence type="predicted"/>
<name>A0A6N7EK21_9MICO</name>
<dbReference type="Proteomes" id="UP000437709">
    <property type="component" value="Unassembled WGS sequence"/>
</dbReference>
<feature type="compositionally biased region" description="Low complexity" evidence="1">
    <location>
        <begin position="34"/>
        <end position="54"/>
    </location>
</feature>
<accession>A0A6N7EK21</accession>
<evidence type="ECO:0000259" key="2">
    <source>
        <dbReference type="Pfam" id="PF12697"/>
    </source>
</evidence>
<sequence length="377" mass="40073">MPGVERLPRRLPRHLRGPPPPAPGRGSAGGPGGRRPVALPLPAGRPVPHRPGGARARRRGARGAGAQLRPRLAGVGAHQGGHARRCRRLAGCARRTGVTPRLAAVPLRPRRTARALPLDHVPTSLVRVGDTWLRTHRLPDGGSRPDGAAFVLLHGVGISARYLVPLAQELAGHGTVYLLDLPGHARLPRPARALTIADFADAVAAVLDRAGVSDAVLVGHSMGSQVATELLATRRDLAAAAVLVGPIVDAEARSVPRQLVRFARSTWHEPWRVRGIAVRAYLACGLRWFLEVLPAMIRYPLEERLAGVTAPVILVRGEHDAVSPSSWVEALASRLSGPVRRNHRTVPGAAHSVVLDHADDVARAALDALAESRRSAP</sequence>
<feature type="domain" description="AB hydrolase-1" evidence="2">
    <location>
        <begin position="150"/>
        <end position="364"/>
    </location>
</feature>
<dbReference type="SUPFAM" id="SSF53474">
    <property type="entry name" value="alpha/beta-Hydrolases"/>
    <property type="match status" value="1"/>
</dbReference>
<evidence type="ECO:0000313" key="3">
    <source>
        <dbReference type="EMBL" id="MPV37751.1"/>
    </source>
</evidence>
<keyword evidence="4" id="KW-1185">Reference proteome</keyword>
<dbReference type="PANTHER" id="PTHR43798:SF5">
    <property type="entry name" value="MONOACYLGLYCEROL LIPASE ABHD6"/>
    <property type="match status" value="1"/>
</dbReference>
<dbReference type="Gene3D" id="3.40.50.1820">
    <property type="entry name" value="alpha/beta hydrolase"/>
    <property type="match status" value="1"/>
</dbReference>
<reference evidence="3 4" key="1">
    <citation type="submission" date="2019-10" db="EMBL/GenBank/DDBJ databases">
        <title>Georgenia wutianyii sp. nov. and Georgenia yuyongxinii sp. nov. isolated from plateau pika (Ochotona curzoniae) in the Qinghai-Tibet plateau of China.</title>
        <authorList>
            <person name="Tian Z."/>
        </authorList>
    </citation>
    <scope>NUCLEOTIDE SEQUENCE [LARGE SCALE GENOMIC DNA]</scope>
    <source>
        <strain evidence="3 4">JCM 19765</strain>
    </source>
</reference>
<comment type="caution">
    <text evidence="3">The sequence shown here is derived from an EMBL/GenBank/DDBJ whole genome shotgun (WGS) entry which is preliminary data.</text>
</comment>
<dbReference type="GO" id="GO:0046464">
    <property type="term" value="P:acylglycerol catabolic process"/>
    <property type="evidence" value="ECO:0007669"/>
    <property type="project" value="TreeGrafter"/>
</dbReference>
<dbReference type="InterPro" id="IPR000073">
    <property type="entry name" value="AB_hydrolase_1"/>
</dbReference>